<evidence type="ECO:0000256" key="1">
    <source>
        <dbReference type="SAM" id="SignalP"/>
    </source>
</evidence>
<proteinExistence type="predicted"/>
<protein>
    <recommendedName>
        <fullName evidence="4">SET domain-containing protein</fullName>
    </recommendedName>
</protein>
<sequence>MTLSIAELTVVAALLICCCSKCDSFRAENRFGRILVERKGSNRSRIYSVSYIALRTSVVPDLGDGHEQRKEAHLSLDELPVGTISQNPFLPILSNGLHRVSLAMDKSTSDQLFLATPSLQRLRQQIMQLTEVGPSSLGERAGLGLFAFSVSLHQAGTIVGLYPAHALGYELIVPVSEYHDTSTDGDEKQNQMQDLSMFLAGNDEDTKYFSEHPHEASPYLHATDQPLFQRSSLLSPLFDEEKKEIPPPLYLDVNPNRNHQLDRAWTSHYINDGASLLDSTSVAEDDIEQYYARSTRAKNCIHIPFGPSPVLATVTTKKVRKGDELFTTYGVVYWAGAIESARSKSATDSSTLLMTEKIHSLIIESARDLQKAMNGCRIAYAKEMVDFEETLNDMVAKLTPGKGDNGN</sequence>
<keyword evidence="3" id="KW-1185">Reference proteome</keyword>
<feature type="chain" id="PRO_5044880017" description="SET domain-containing protein" evidence="1">
    <location>
        <begin position="25"/>
        <end position="407"/>
    </location>
</feature>
<gene>
    <name evidence="2" type="ORF">HJC23_002045</name>
</gene>
<feature type="signal peptide" evidence="1">
    <location>
        <begin position="1"/>
        <end position="24"/>
    </location>
</feature>
<organism evidence="2 3">
    <name type="scientific">Cyclotella cryptica</name>
    <dbReference type="NCBI Taxonomy" id="29204"/>
    <lineage>
        <taxon>Eukaryota</taxon>
        <taxon>Sar</taxon>
        <taxon>Stramenopiles</taxon>
        <taxon>Ochrophyta</taxon>
        <taxon>Bacillariophyta</taxon>
        <taxon>Coscinodiscophyceae</taxon>
        <taxon>Thalassiosirophycidae</taxon>
        <taxon>Stephanodiscales</taxon>
        <taxon>Stephanodiscaceae</taxon>
        <taxon>Cyclotella</taxon>
    </lineage>
</organism>
<keyword evidence="1" id="KW-0732">Signal</keyword>
<evidence type="ECO:0000313" key="2">
    <source>
        <dbReference type="EMBL" id="KAL3795638.1"/>
    </source>
</evidence>
<dbReference type="Proteomes" id="UP001516023">
    <property type="component" value="Unassembled WGS sequence"/>
</dbReference>
<accession>A0ABD3Q5D0</accession>
<name>A0ABD3Q5D0_9STRA</name>
<reference evidence="2 3" key="1">
    <citation type="journal article" date="2020" name="G3 (Bethesda)">
        <title>Improved Reference Genome for Cyclotella cryptica CCMP332, a Model for Cell Wall Morphogenesis, Salinity Adaptation, and Lipid Production in Diatoms (Bacillariophyta).</title>
        <authorList>
            <person name="Roberts W.R."/>
            <person name="Downey K.M."/>
            <person name="Ruck E.C."/>
            <person name="Traller J.C."/>
            <person name="Alverson A.J."/>
        </authorList>
    </citation>
    <scope>NUCLEOTIDE SEQUENCE [LARGE SCALE GENOMIC DNA]</scope>
    <source>
        <strain evidence="2 3">CCMP332</strain>
    </source>
</reference>
<evidence type="ECO:0008006" key="4">
    <source>
        <dbReference type="Google" id="ProtNLM"/>
    </source>
</evidence>
<comment type="caution">
    <text evidence="2">The sequence shown here is derived from an EMBL/GenBank/DDBJ whole genome shotgun (WGS) entry which is preliminary data.</text>
</comment>
<dbReference type="AlphaFoldDB" id="A0ABD3Q5D0"/>
<dbReference type="EMBL" id="JABMIG020000069">
    <property type="protein sequence ID" value="KAL3795638.1"/>
    <property type="molecule type" value="Genomic_DNA"/>
</dbReference>
<evidence type="ECO:0000313" key="3">
    <source>
        <dbReference type="Proteomes" id="UP001516023"/>
    </source>
</evidence>